<evidence type="ECO:0000256" key="1">
    <source>
        <dbReference type="SAM" id="MobiDB-lite"/>
    </source>
</evidence>
<feature type="transmembrane region" description="Helical" evidence="2">
    <location>
        <begin position="96"/>
        <end position="120"/>
    </location>
</feature>
<dbReference type="EMBL" id="JBBCAQ010000037">
    <property type="protein sequence ID" value="KAK7574398.1"/>
    <property type="molecule type" value="Genomic_DNA"/>
</dbReference>
<feature type="region of interest" description="Disordered" evidence="1">
    <location>
        <begin position="152"/>
        <end position="183"/>
    </location>
</feature>
<evidence type="ECO:0000256" key="2">
    <source>
        <dbReference type="SAM" id="Phobius"/>
    </source>
</evidence>
<keyword evidence="2" id="KW-1133">Transmembrane helix</keyword>
<evidence type="ECO:0000313" key="3">
    <source>
        <dbReference type="EMBL" id="KAK7574398.1"/>
    </source>
</evidence>
<sequence>MNMRSETLEMFKRILNSLGDCGYPGLYQIQILLLWFHAVTALVLFPFLYTSVESCYPDIAMPRPLNYVHQYTVLSQKSDNGPNECTKDINNFYSRYFIRLVTVMIISLGIGIWHSCFCGLRAWKRLSTLPFSSIDPAAIPMLPIGDLDDEPISASPSGSGYRGDESSLPSSPPVEGAESAIPRAEKQKKYYRYPEAKPVFSSSGEE</sequence>
<feature type="transmembrane region" description="Helical" evidence="2">
    <location>
        <begin position="21"/>
        <end position="49"/>
    </location>
</feature>
<keyword evidence="4" id="KW-1185">Reference proteome</keyword>
<gene>
    <name evidence="3" type="ORF">V9T40_011589</name>
</gene>
<organism evidence="3 4">
    <name type="scientific">Parthenolecanium corni</name>
    <dbReference type="NCBI Taxonomy" id="536013"/>
    <lineage>
        <taxon>Eukaryota</taxon>
        <taxon>Metazoa</taxon>
        <taxon>Ecdysozoa</taxon>
        <taxon>Arthropoda</taxon>
        <taxon>Hexapoda</taxon>
        <taxon>Insecta</taxon>
        <taxon>Pterygota</taxon>
        <taxon>Neoptera</taxon>
        <taxon>Paraneoptera</taxon>
        <taxon>Hemiptera</taxon>
        <taxon>Sternorrhyncha</taxon>
        <taxon>Coccoidea</taxon>
        <taxon>Coccidae</taxon>
        <taxon>Parthenolecanium</taxon>
    </lineage>
</organism>
<protein>
    <submittedName>
        <fullName evidence="3">Uncharacterized protein</fullName>
    </submittedName>
</protein>
<accession>A0AAN9T9M2</accession>
<name>A0AAN9T9M2_9HEMI</name>
<dbReference type="AlphaFoldDB" id="A0AAN9T9M2"/>
<reference evidence="3 4" key="1">
    <citation type="submission" date="2024-03" db="EMBL/GenBank/DDBJ databases">
        <title>Adaptation during the transition from Ophiocordyceps entomopathogen to insect associate is accompanied by gene loss and intensified selection.</title>
        <authorList>
            <person name="Ward C.M."/>
            <person name="Onetto C.A."/>
            <person name="Borneman A.R."/>
        </authorList>
    </citation>
    <scope>NUCLEOTIDE SEQUENCE [LARGE SCALE GENOMIC DNA]</scope>
    <source>
        <strain evidence="3">AWRI1</strain>
        <tissue evidence="3">Single Adult Female</tissue>
    </source>
</reference>
<dbReference type="Proteomes" id="UP001367676">
    <property type="component" value="Unassembled WGS sequence"/>
</dbReference>
<proteinExistence type="predicted"/>
<keyword evidence="2" id="KW-0472">Membrane</keyword>
<comment type="caution">
    <text evidence="3">The sequence shown here is derived from an EMBL/GenBank/DDBJ whole genome shotgun (WGS) entry which is preliminary data.</text>
</comment>
<evidence type="ECO:0000313" key="4">
    <source>
        <dbReference type="Proteomes" id="UP001367676"/>
    </source>
</evidence>
<keyword evidence="2" id="KW-0812">Transmembrane</keyword>